<evidence type="ECO:0000256" key="7">
    <source>
        <dbReference type="SAM" id="Phobius"/>
    </source>
</evidence>
<evidence type="ECO:0000313" key="10">
    <source>
        <dbReference type="Proteomes" id="UP000252266"/>
    </source>
</evidence>
<dbReference type="InterPro" id="IPR001915">
    <property type="entry name" value="Peptidase_M48"/>
</dbReference>
<keyword evidence="2" id="KW-0479">Metal-binding</keyword>
<comment type="similarity">
    <text evidence="6">Belongs to the peptidase M48 family.</text>
</comment>
<name>A0A367WX10_9PROT</name>
<dbReference type="GO" id="GO:0016020">
    <property type="term" value="C:membrane"/>
    <property type="evidence" value="ECO:0007669"/>
    <property type="project" value="TreeGrafter"/>
</dbReference>
<comment type="cofactor">
    <cofactor evidence="6">
        <name>Zn(2+)</name>
        <dbReference type="ChEBI" id="CHEBI:29105"/>
    </cofactor>
    <text evidence="6">Binds 1 zinc ion per subunit.</text>
</comment>
<evidence type="ECO:0000256" key="1">
    <source>
        <dbReference type="ARBA" id="ARBA00022670"/>
    </source>
</evidence>
<dbReference type="GO" id="GO:0046872">
    <property type="term" value="F:metal ion binding"/>
    <property type="evidence" value="ECO:0007669"/>
    <property type="project" value="UniProtKB-KW"/>
</dbReference>
<dbReference type="PANTHER" id="PTHR22726:SF1">
    <property type="entry name" value="METALLOENDOPEPTIDASE OMA1, MITOCHONDRIAL"/>
    <property type="match status" value="1"/>
</dbReference>
<keyword evidence="1 6" id="KW-0645">Protease</keyword>
<keyword evidence="7" id="KW-1133">Transmembrane helix</keyword>
<dbReference type="Proteomes" id="UP000252266">
    <property type="component" value="Unassembled WGS sequence"/>
</dbReference>
<evidence type="ECO:0000256" key="2">
    <source>
        <dbReference type="ARBA" id="ARBA00022723"/>
    </source>
</evidence>
<dbReference type="InterPro" id="IPR051156">
    <property type="entry name" value="Mito/Outer_Membr_Metalloprot"/>
</dbReference>
<gene>
    <name evidence="9" type="ORF">TH44_20615</name>
</gene>
<feature type="domain" description="Peptidase M48" evidence="8">
    <location>
        <begin position="186"/>
        <end position="334"/>
    </location>
</feature>
<keyword evidence="4 6" id="KW-0862">Zinc</keyword>
<comment type="caution">
    <text evidence="9">The sequence shown here is derived from an EMBL/GenBank/DDBJ whole genome shotgun (WGS) entry which is preliminary data.</text>
</comment>
<dbReference type="EMBL" id="JPWJ01000013">
    <property type="protein sequence ID" value="RCK45917.1"/>
    <property type="molecule type" value="Genomic_DNA"/>
</dbReference>
<proteinExistence type="inferred from homology"/>
<sequence length="360" mass="39722">MNSLPNARFFDGKTSLATNVTVDISDRYITLYLPDGREQELSKDSVYLCERIEKGKPLRLRKRKDDGFRLIFDDPHSKAFILETLPGLAVDEGATRAKVRLAAGIIGFSTAIALLIWQGMPLMIDLVIAVYPRSMEMDMGRNAREQIVAIMGEDRDGTSACAINDTAQKVITTILGRFEQTGALTYDYQTTVLRSDIENALALPGGQIIVFSELIKKAENPEALAGVLAHEIGHTEMQHGLKKLFSSIALGQLVRLMTGGADLPVGFVMEQSYSRDMETDADHFALELMGDASIETQSTAKLFRVISTESKYAEIASLLPEILSSHPEMTGRIDLFEQSDITGTLDIKPQDWKALQTVCD</sequence>
<dbReference type="Gene3D" id="3.30.2010.10">
    <property type="entry name" value="Metalloproteases ('zincins'), catalytic domain"/>
    <property type="match status" value="1"/>
</dbReference>
<dbReference type="CDD" id="cd07332">
    <property type="entry name" value="M48C_Oma1_like"/>
    <property type="match status" value="1"/>
</dbReference>
<feature type="transmembrane region" description="Helical" evidence="7">
    <location>
        <begin position="105"/>
        <end position="131"/>
    </location>
</feature>
<accession>A0A367WX10</accession>
<organism evidence="9 10">
    <name type="scientific">Thalassospira xiamenensis</name>
    <dbReference type="NCBI Taxonomy" id="220697"/>
    <lineage>
        <taxon>Bacteria</taxon>
        <taxon>Pseudomonadati</taxon>
        <taxon>Pseudomonadota</taxon>
        <taxon>Alphaproteobacteria</taxon>
        <taxon>Rhodospirillales</taxon>
        <taxon>Thalassospiraceae</taxon>
        <taxon>Thalassospira</taxon>
    </lineage>
</organism>
<keyword evidence="3 6" id="KW-0378">Hydrolase</keyword>
<dbReference type="PANTHER" id="PTHR22726">
    <property type="entry name" value="METALLOENDOPEPTIDASE OMA1"/>
    <property type="match status" value="1"/>
</dbReference>
<reference evidence="9 10" key="1">
    <citation type="submission" date="2014-07" db="EMBL/GenBank/DDBJ databases">
        <title>Draft genome sequence of Thalassospira xiamenensis IB13.</title>
        <authorList>
            <person name="Lai Q."/>
            <person name="Shao Z."/>
        </authorList>
    </citation>
    <scope>NUCLEOTIDE SEQUENCE [LARGE SCALE GENOMIC DNA]</scope>
    <source>
        <strain evidence="9 10">IB13</strain>
    </source>
</reference>
<dbReference type="GO" id="GO:0004222">
    <property type="term" value="F:metalloendopeptidase activity"/>
    <property type="evidence" value="ECO:0007669"/>
    <property type="project" value="InterPro"/>
</dbReference>
<dbReference type="RefSeq" id="WP_062960063.1">
    <property type="nucleotide sequence ID" value="NZ_JPWJ01000013.1"/>
</dbReference>
<evidence type="ECO:0000256" key="6">
    <source>
        <dbReference type="RuleBase" id="RU003983"/>
    </source>
</evidence>
<dbReference type="Pfam" id="PF01435">
    <property type="entry name" value="Peptidase_M48"/>
    <property type="match status" value="1"/>
</dbReference>
<keyword evidence="7" id="KW-0812">Transmembrane</keyword>
<evidence type="ECO:0000259" key="8">
    <source>
        <dbReference type="Pfam" id="PF01435"/>
    </source>
</evidence>
<evidence type="ECO:0000256" key="4">
    <source>
        <dbReference type="ARBA" id="ARBA00022833"/>
    </source>
</evidence>
<evidence type="ECO:0000256" key="5">
    <source>
        <dbReference type="ARBA" id="ARBA00023049"/>
    </source>
</evidence>
<keyword evidence="7" id="KW-0472">Membrane</keyword>
<protein>
    <recommendedName>
        <fullName evidence="8">Peptidase M48 domain-containing protein</fullName>
    </recommendedName>
</protein>
<dbReference type="AlphaFoldDB" id="A0A367WX10"/>
<keyword evidence="5 6" id="KW-0482">Metalloprotease</keyword>
<evidence type="ECO:0000313" key="9">
    <source>
        <dbReference type="EMBL" id="RCK45917.1"/>
    </source>
</evidence>
<evidence type="ECO:0000256" key="3">
    <source>
        <dbReference type="ARBA" id="ARBA00022801"/>
    </source>
</evidence>
<dbReference type="GO" id="GO:0051603">
    <property type="term" value="P:proteolysis involved in protein catabolic process"/>
    <property type="evidence" value="ECO:0007669"/>
    <property type="project" value="TreeGrafter"/>
</dbReference>